<organism evidence="1 2">
    <name type="scientific">Candidatus Curtissbacteria bacterium RIFCSPLOWO2_02_FULL_40_13b</name>
    <dbReference type="NCBI Taxonomy" id="1797733"/>
    <lineage>
        <taxon>Bacteria</taxon>
        <taxon>Candidatus Curtissiibacteriota</taxon>
    </lineage>
</organism>
<evidence type="ECO:0008006" key="3">
    <source>
        <dbReference type="Google" id="ProtNLM"/>
    </source>
</evidence>
<evidence type="ECO:0000313" key="1">
    <source>
        <dbReference type="EMBL" id="OGE06195.1"/>
    </source>
</evidence>
<dbReference type="Gene3D" id="3.40.50.720">
    <property type="entry name" value="NAD(P)-binding Rossmann-like Domain"/>
    <property type="match status" value="1"/>
</dbReference>
<name>A0A1F5HQ64_9BACT</name>
<comment type="caution">
    <text evidence="1">The sequence shown here is derived from an EMBL/GenBank/DDBJ whole genome shotgun (WGS) entry which is preliminary data.</text>
</comment>
<reference evidence="1 2" key="1">
    <citation type="journal article" date="2016" name="Nat. Commun.">
        <title>Thousands of microbial genomes shed light on interconnected biogeochemical processes in an aquifer system.</title>
        <authorList>
            <person name="Anantharaman K."/>
            <person name="Brown C.T."/>
            <person name="Hug L.A."/>
            <person name="Sharon I."/>
            <person name="Castelle C.J."/>
            <person name="Probst A.J."/>
            <person name="Thomas B.C."/>
            <person name="Singh A."/>
            <person name="Wilkins M.J."/>
            <person name="Karaoz U."/>
            <person name="Brodie E.L."/>
            <person name="Williams K.H."/>
            <person name="Hubbard S.S."/>
            <person name="Banfield J.F."/>
        </authorList>
    </citation>
    <scope>NUCLEOTIDE SEQUENCE [LARGE SCALE GENOMIC DNA]</scope>
</reference>
<dbReference type="Proteomes" id="UP000178845">
    <property type="component" value="Unassembled WGS sequence"/>
</dbReference>
<dbReference type="EMBL" id="MFBW01000052">
    <property type="protein sequence ID" value="OGE06195.1"/>
    <property type="molecule type" value="Genomic_DNA"/>
</dbReference>
<dbReference type="InterPro" id="IPR036291">
    <property type="entry name" value="NAD(P)-bd_dom_sf"/>
</dbReference>
<proteinExistence type="predicted"/>
<accession>A0A1F5HQ64</accession>
<evidence type="ECO:0000313" key="2">
    <source>
        <dbReference type="Proteomes" id="UP000178845"/>
    </source>
</evidence>
<dbReference type="AlphaFoldDB" id="A0A1F5HQ64"/>
<dbReference type="SUPFAM" id="SSF51735">
    <property type="entry name" value="NAD(P)-binding Rossmann-fold domains"/>
    <property type="match status" value="1"/>
</dbReference>
<sequence length="963" mass="106374">MEESARLKLSNNRTQVLITGAGSYLGASLTDSLILENCDVFGVGNSRLLSPFLSKENFTLLELELGQPLPSYLPQFDLIFHLDEAGVAKDSYEALHHFSQATKSIIALAQTGKTQVVLIAPLSFGIDSFDYLIKDEATCAKLRIFLVGDIYGPKMPVSSQISLGPVQKELASLISQAVATDKVILEEEGMKMIYPTYISDAVEAINKFAFSPKTKDVQIIVCEEPISSLSVAYEIQNVASLVGAKQLGLFFAGGPAKNKITPQPLVNASHLGFNPNIKLTEGLKLTFEYFKDKGLFSSANQVPREHQRTNYQSPSWEKLHPQEADTQSFSERLRLKVPKITLNLRFKNLVILLLLILFGSILKTGLDVYLGASKLNDAKKALMLANFDKAESKAKGAQNSFKAAQNKFNILSFPLSLVISQKIKSTNLAFAAAGAGSQSLFYFSLGAKTLSEDFALITSKQTSSDGFDLEAPSADFKRALFFSSKAVVLSSQAKKSAPFAAKIESLKDSFEKLHNLSSSALEITQLLNDFTGGGQKTYLILLQNNSELRPGGGFIGNFGTLEFEGGKLNAVNVDDIYTIDGQLKEKIQPPKQLKEKLGIDNFFLRDSNWSGDFALNAATARDFFKKETGRNVDGVIAFDLTFIQDVLGKMGPVKLDDYNEEISAQNLFERGEYYSEVGFFPGSTQKRDFFGSLSRKMISQVLADIAQITTLKDNEKTASPLLPLVQVFKESLEKKHILVSFDNPTLASYVATHGWDSPLPPRQFDVSDNSTQTRDFLAISEANLGANKVNRFLQRKISYEMTVGRDADLVGRLTITYTNNSQAETWPAGKYVNFLRVYVPAGSDLFEIKNGDITDLKSVEVTTTGPLATFATYVEVPIKSTKQVSFSYRIPRNIKLESAPTYHLYIQKQPGTENDPLEFKFNLPGYLLTKSVNGDEKYSNKQNLTVETDLAADRQFEIEVVKK</sequence>
<protein>
    <recommendedName>
        <fullName evidence="3">NAD-dependent epimerase/dehydratase domain-containing protein</fullName>
    </recommendedName>
</protein>
<dbReference type="Pfam" id="PF13196">
    <property type="entry name" value="DUF4012"/>
    <property type="match status" value="1"/>
</dbReference>
<gene>
    <name evidence="1" type="ORF">A3I53_00555</name>
</gene>
<dbReference type="InterPro" id="IPR025101">
    <property type="entry name" value="DUF4012"/>
</dbReference>